<comment type="subunit">
    <text evidence="11">The system is composed of three essential subunits: KdpA, KdpB and KdpC.</text>
</comment>
<name>A0ABW5S1L7_9BACL</name>
<evidence type="ECO:0000313" key="12">
    <source>
        <dbReference type="EMBL" id="MFD2693447.1"/>
    </source>
</evidence>
<comment type="caution">
    <text evidence="12">The sequence shown here is derived from an EMBL/GenBank/DDBJ whole genome shotgun (WGS) entry which is preliminary data.</text>
</comment>
<evidence type="ECO:0000256" key="6">
    <source>
        <dbReference type="ARBA" id="ARBA00022840"/>
    </source>
</evidence>
<protein>
    <recommendedName>
        <fullName evidence="11">Potassium-transporting ATPase KdpC subunit</fullName>
    </recommendedName>
    <alternativeName>
        <fullName evidence="11">ATP phosphohydrolase [potassium-transporting] C chain</fullName>
    </alternativeName>
    <alternativeName>
        <fullName evidence="11">Potassium-binding and translocating subunit C</fullName>
    </alternativeName>
    <alternativeName>
        <fullName evidence="11">Potassium-translocating ATPase C chain</fullName>
    </alternativeName>
</protein>
<evidence type="ECO:0000256" key="11">
    <source>
        <dbReference type="HAMAP-Rule" id="MF_00276"/>
    </source>
</evidence>
<comment type="similarity">
    <text evidence="11">Belongs to the KdpC family.</text>
</comment>
<dbReference type="HAMAP" id="MF_00276">
    <property type="entry name" value="KdpC"/>
    <property type="match status" value="1"/>
</dbReference>
<evidence type="ECO:0000256" key="5">
    <source>
        <dbReference type="ARBA" id="ARBA00022741"/>
    </source>
</evidence>
<evidence type="ECO:0000256" key="3">
    <source>
        <dbReference type="ARBA" id="ARBA00022538"/>
    </source>
</evidence>
<reference evidence="13" key="1">
    <citation type="journal article" date="2019" name="Int. J. Syst. Evol. Microbiol.">
        <title>The Global Catalogue of Microorganisms (GCM) 10K type strain sequencing project: providing services to taxonomists for standard genome sequencing and annotation.</title>
        <authorList>
            <consortium name="The Broad Institute Genomics Platform"/>
            <consortium name="The Broad Institute Genome Sequencing Center for Infectious Disease"/>
            <person name="Wu L."/>
            <person name="Ma J."/>
        </authorList>
    </citation>
    <scope>NUCLEOTIDE SEQUENCE [LARGE SCALE GENOMIC DNA]</scope>
    <source>
        <strain evidence="13">TISTR 2466</strain>
    </source>
</reference>
<evidence type="ECO:0000313" key="13">
    <source>
        <dbReference type="Proteomes" id="UP001597399"/>
    </source>
</evidence>
<gene>
    <name evidence="11 12" type="primary">kdpC</name>
    <name evidence="12" type="ORF">ACFSUE_07385</name>
</gene>
<keyword evidence="7 11" id="KW-0630">Potassium</keyword>
<keyword evidence="1 11" id="KW-0813">Transport</keyword>
<dbReference type="NCBIfam" id="NF001454">
    <property type="entry name" value="PRK00315.1"/>
    <property type="match status" value="1"/>
</dbReference>
<evidence type="ECO:0000256" key="2">
    <source>
        <dbReference type="ARBA" id="ARBA00022475"/>
    </source>
</evidence>
<dbReference type="Proteomes" id="UP001597399">
    <property type="component" value="Unassembled WGS sequence"/>
</dbReference>
<keyword evidence="3 11" id="KW-0633">Potassium transport</keyword>
<dbReference type="RefSeq" id="WP_253060226.1">
    <property type="nucleotide sequence ID" value="NZ_JAMXWM010000005.1"/>
</dbReference>
<dbReference type="InterPro" id="IPR003820">
    <property type="entry name" value="KdpC"/>
</dbReference>
<comment type="subcellular location">
    <subcellularLocation>
        <location evidence="11">Cell membrane</location>
        <topology evidence="11">Single-pass membrane protein</topology>
    </subcellularLocation>
</comment>
<evidence type="ECO:0000256" key="4">
    <source>
        <dbReference type="ARBA" id="ARBA00022692"/>
    </source>
</evidence>
<feature type="transmembrane region" description="Helical" evidence="11">
    <location>
        <begin position="12"/>
        <end position="34"/>
    </location>
</feature>
<keyword evidence="8 11" id="KW-1133">Transmembrane helix</keyword>
<keyword evidence="2 11" id="KW-1003">Cell membrane</keyword>
<evidence type="ECO:0000256" key="8">
    <source>
        <dbReference type="ARBA" id="ARBA00022989"/>
    </source>
</evidence>
<sequence length="189" mass="20045">MTNVLRSLRVTAIFAVLLGLIYPLVIGLVGNLLFPYQAQGSMEKHNGTIIGSRLIAQSFTSAGYFHARPSAVDYTANGSAGSNLGPTNSALIKEISGNIALVKKQNGAIANASIPADMVETSGSGLDPDISLANARLQIPRVAKATGLSESYLQDLVARETQNRFLGIFGDPHVNVLDLNLVVRNKLDQ</sequence>
<dbReference type="PANTHER" id="PTHR30042:SF2">
    <property type="entry name" value="POTASSIUM-TRANSPORTING ATPASE KDPC SUBUNIT"/>
    <property type="match status" value="1"/>
</dbReference>
<accession>A0ABW5S1L7</accession>
<keyword evidence="6 11" id="KW-0067">ATP-binding</keyword>
<comment type="function">
    <text evidence="11">Part of the high-affinity ATP-driven potassium transport (or Kdp) system, which catalyzes the hydrolysis of ATP coupled with the electrogenic transport of potassium into the cytoplasm. This subunit acts as a catalytic chaperone that increases the ATP-binding affinity of the ATP-hydrolyzing subunit KdpB by the formation of a transient KdpB/KdpC/ATP ternary complex.</text>
</comment>
<dbReference type="PIRSF" id="PIRSF001296">
    <property type="entry name" value="K_ATPase_KdpC"/>
    <property type="match status" value="1"/>
</dbReference>
<evidence type="ECO:0000256" key="9">
    <source>
        <dbReference type="ARBA" id="ARBA00023065"/>
    </source>
</evidence>
<keyword evidence="9 11" id="KW-0406">Ion transport</keyword>
<keyword evidence="4 11" id="KW-0812">Transmembrane</keyword>
<keyword evidence="13" id="KW-1185">Reference proteome</keyword>
<organism evidence="12 13">
    <name type="scientific">Sporolactobacillus shoreicorticis</name>
    <dbReference type="NCBI Taxonomy" id="1923877"/>
    <lineage>
        <taxon>Bacteria</taxon>
        <taxon>Bacillati</taxon>
        <taxon>Bacillota</taxon>
        <taxon>Bacilli</taxon>
        <taxon>Bacillales</taxon>
        <taxon>Sporolactobacillaceae</taxon>
        <taxon>Sporolactobacillus</taxon>
    </lineage>
</organism>
<dbReference type="Pfam" id="PF02669">
    <property type="entry name" value="KdpC"/>
    <property type="match status" value="1"/>
</dbReference>
<dbReference type="NCBIfam" id="TIGR00681">
    <property type="entry name" value="kdpC"/>
    <property type="match status" value="1"/>
</dbReference>
<dbReference type="PANTHER" id="PTHR30042">
    <property type="entry name" value="POTASSIUM-TRANSPORTING ATPASE C CHAIN"/>
    <property type="match status" value="1"/>
</dbReference>
<dbReference type="EMBL" id="JBHUMQ010000017">
    <property type="protein sequence ID" value="MFD2693447.1"/>
    <property type="molecule type" value="Genomic_DNA"/>
</dbReference>
<evidence type="ECO:0000256" key="1">
    <source>
        <dbReference type="ARBA" id="ARBA00022448"/>
    </source>
</evidence>
<keyword evidence="5 11" id="KW-0547">Nucleotide-binding</keyword>
<keyword evidence="10 11" id="KW-0472">Membrane</keyword>
<evidence type="ECO:0000256" key="10">
    <source>
        <dbReference type="ARBA" id="ARBA00023136"/>
    </source>
</evidence>
<proteinExistence type="inferred from homology"/>
<evidence type="ECO:0000256" key="7">
    <source>
        <dbReference type="ARBA" id="ARBA00022958"/>
    </source>
</evidence>